<evidence type="ECO:0000259" key="2">
    <source>
        <dbReference type="Pfam" id="PF23210"/>
    </source>
</evidence>
<sequence>MDSEKTIESQFNVALGYLLDAAGDKELTVRESVCKSLQALSKEYGNEIVTAICCYRQKNAKLSENHLFVLMSVLEQIAQEKRNAFPEEILSRLIQFSIEELQKNDSTHSTHELANVLLPKLQPGCEPNSSVLMSLGHLACANVSQCVPVIKVALNIMIPMMTSARNEQSRIAFAFGKFSEAILEYMASNETDRDAAVTKETFAEEITSAYNVIANLWIHAKEIKVTESAIYCLGPLFSLLPEEKANASTSRAIFSLISAYKRPCIPHHLITQCLATILSSAPPSAIQAVFDQILYTLGNMVVVPPDFSLPHTVKQHSEVLRCYDHIGYAQDGSDFIEFLVRHCATLPNHIGMEYTELSEICSSTIHLLSSTVEDMRDLLWVTLLKLMTDPTYDHAVPIAAKALTQLAPKLDPKHSQQLGEPNRDLVLCRCFSLLGSPLNSNRGPSILCFLQHFSPYVSVYIADLWAHKLPQLINYLQVSEWSETEWDSLLLEMINNTVTTISCHEVQWPISMSRHLSTLLMSCVHDDEANVILSSLAITTAVIEDKQIVSEHLDTILSRFKISPNNTKECARAVGILSTAHLDMVLARLEAIAQSELNKRNSRLLGLMKDSKADAEMEKCRECLLESYAAIAHRCPLMELLPKLDMLTTWITTQISVAK</sequence>
<evidence type="ECO:0000313" key="4">
    <source>
        <dbReference type="EnsemblMetazoa" id="RPRC008040-PA"/>
    </source>
</evidence>
<dbReference type="InterPro" id="IPR016024">
    <property type="entry name" value="ARM-type_fold"/>
</dbReference>
<dbReference type="InterPro" id="IPR055408">
    <property type="entry name" value="HEAT_MROH2B-like"/>
</dbReference>
<evidence type="ECO:0000259" key="3">
    <source>
        <dbReference type="Pfam" id="PF23221"/>
    </source>
</evidence>
<proteinExistence type="predicted"/>
<dbReference type="PANTHER" id="PTHR23120:SF0">
    <property type="entry name" value="MAESTRO HEAT-LIKE REPEAT FAMILY MEMBER 1"/>
    <property type="match status" value="1"/>
</dbReference>
<dbReference type="eggNOG" id="KOG2032">
    <property type="taxonomic scope" value="Eukaryota"/>
</dbReference>
<dbReference type="Proteomes" id="UP000015103">
    <property type="component" value="Unassembled WGS sequence"/>
</dbReference>
<dbReference type="InParanoid" id="T1HVH0"/>
<dbReference type="VEuPathDB" id="VectorBase:RPRC008040"/>
<dbReference type="InterPro" id="IPR021133">
    <property type="entry name" value="HEAT_type_2"/>
</dbReference>
<dbReference type="AlphaFoldDB" id="T1HVH0"/>
<dbReference type="InterPro" id="IPR056282">
    <property type="entry name" value="MROH2B-like_N_HEAT"/>
</dbReference>
<dbReference type="InterPro" id="IPR045206">
    <property type="entry name" value="Maestro_heat-like_prot"/>
</dbReference>
<dbReference type="STRING" id="13249.T1HVH0"/>
<name>T1HVH0_RHOPR</name>
<dbReference type="PANTHER" id="PTHR23120">
    <property type="entry name" value="MAESTRO-RELATED HEAT DOMAIN-CONTAINING"/>
    <property type="match status" value="1"/>
</dbReference>
<dbReference type="PROSITE" id="PS50077">
    <property type="entry name" value="HEAT_REPEAT"/>
    <property type="match status" value="1"/>
</dbReference>
<dbReference type="Pfam" id="PF23210">
    <property type="entry name" value="HEAT_Maestro_2"/>
    <property type="match status" value="1"/>
</dbReference>
<evidence type="ECO:0000313" key="5">
    <source>
        <dbReference type="Proteomes" id="UP000015103"/>
    </source>
</evidence>
<organism evidence="4 5">
    <name type="scientific">Rhodnius prolixus</name>
    <name type="common">Triatomid bug</name>
    <dbReference type="NCBI Taxonomy" id="13249"/>
    <lineage>
        <taxon>Eukaryota</taxon>
        <taxon>Metazoa</taxon>
        <taxon>Ecdysozoa</taxon>
        <taxon>Arthropoda</taxon>
        <taxon>Hexapoda</taxon>
        <taxon>Insecta</taxon>
        <taxon>Pterygota</taxon>
        <taxon>Neoptera</taxon>
        <taxon>Paraneoptera</taxon>
        <taxon>Hemiptera</taxon>
        <taxon>Heteroptera</taxon>
        <taxon>Panheteroptera</taxon>
        <taxon>Cimicomorpha</taxon>
        <taxon>Reduviidae</taxon>
        <taxon>Triatominae</taxon>
        <taxon>Rhodnius</taxon>
    </lineage>
</organism>
<dbReference type="EMBL" id="ACPB03012945">
    <property type="status" value="NOT_ANNOTATED_CDS"/>
    <property type="molecule type" value="Genomic_DNA"/>
</dbReference>
<reference evidence="4" key="1">
    <citation type="submission" date="2015-05" db="UniProtKB">
        <authorList>
            <consortium name="EnsemblMetazoa"/>
        </authorList>
    </citation>
    <scope>IDENTIFICATION</scope>
</reference>
<feature type="domain" description="MROH2B-like HEAT-repeats" evidence="2">
    <location>
        <begin position="354"/>
        <end position="646"/>
    </location>
</feature>
<dbReference type="GO" id="GO:0005737">
    <property type="term" value="C:cytoplasm"/>
    <property type="evidence" value="ECO:0007669"/>
    <property type="project" value="TreeGrafter"/>
</dbReference>
<keyword evidence="5" id="KW-1185">Reference proteome</keyword>
<dbReference type="SUPFAM" id="SSF48371">
    <property type="entry name" value="ARM repeat"/>
    <property type="match status" value="1"/>
</dbReference>
<keyword evidence="1" id="KW-0677">Repeat</keyword>
<dbReference type="HOGENOM" id="CLU_416563_0_0_1"/>
<dbReference type="EnsemblMetazoa" id="RPRC008040-RA">
    <property type="protein sequence ID" value="RPRC008040-PA"/>
    <property type="gene ID" value="RPRC008040"/>
</dbReference>
<feature type="domain" description="MROH2B-like N-terminal HEAT-repeats" evidence="3">
    <location>
        <begin position="37"/>
        <end position="237"/>
    </location>
</feature>
<evidence type="ECO:0000256" key="1">
    <source>
        <dbReference type="ARBA" id="ARBA00022737"/>
    </source>
</evidence>
<dbReference type="Pfam" id="PF23221">
    <property type="entry name" value="HEAT_MROH2B_1st"/>
    <property type="match status" value="1"/>
</dbReference>
<accession>T1HVH0</accession>
<protein>
    <submittedName>
        <fullName evidence="4">Uncharacterized protein</fullName>
    </submittedName>
</protein>